<dbReference type="Gene3D" id="3.10.110.10">
    <property type="entry name" value="Ubiquitin Conjugating Enzyme"/>
    <property type="match status" value="1"/>
</dbReference>
<keyword evidence="4" id="KW-1185">Reference proteome</keyword>
<dbReference type="OMA" id="KILAFQV"/>
<dbReference type="EMBL" id="JH687793">
    <property type="protein sequence ID" value="EJD41336.1"/>
    <property type="molecule type" value="Genomic_DNA"/>
</dbReference>
<dbReference type="Proteomes" id="UP000006514">
    <property type="component" value="Unassembled WGS sequence"/>
</dbReference>
<dbReference type="SUPFAM" id="SSF54495">
    <property type="entry name" value="UBC-like"/>
    <property type="match status" value="1"/>
</dbReference>
<dbReference type="Pfam" id="PF00179">
    <property type="entry name" value="UQ_con"/>
    <property type="match status" value="1"/>
</dbReference>
<proteinExistence type="predicted"/>
<protein>
    <recommendedName>
        <fullName evidence="2">UBC core domain-containing protein</fullName>
    </recommendedName>
</protein>
<reference evidence="4" key="1">
    <citation type="journal article" date="2012" name="Science">
        <title>The Paleozoic origin of enzymatic lignin decomposition reconstructed from 31 fungal genomes.</title>
        <authorList>
            <person name="Floudas D."/>
            <person name="Binder M."/>
            <person name="Riley R."/>
            <person name="Barry K."/>
            <person name="Blanchette R.A."/>
            <person name="Henrissat B."/>
            <person name="Martinez A.T."/>
            <person name="Otillar R."/>
            <person name="Spatafora J.W."/>
            <person name="Yadav J.S."/>
            <person name="Aerts A."/>
            <person name="Benoit I."/>
            <person name="Boyd A."/>
            <person name="Carlson A."/>
            <person name="Copeland A."/>
            <person name="Coutinho P.M."/>
            <person name="de Vries R.P."/>
            <person name="Ferreira P."/>
            <person name="Findley K."/>
            <person name="Foster B."/>
            <person name="Gaskell J."/>
            <person name="Glotzer D."/>
            <person name="Gorecki P."/>
            <person name="Heitman J."/>
            <person name="Hesse C."/>
            <person name="Hori C."/>
            <person name="Igarashi K."/>
            <person name="Jurgens J.A."/>
            <person name="Kallen N."/>
            <person name="Kersten P."/>
            <person name="Kohler A."/>
            <person name="Kuees U."/>
            <person name="Kumar T.K.A."/>
            <person name="Kuo A."/>
            <person name="LaButti K."/>
            <person name="Larrondo L.F."/>
            <person name="Lindquist E."/>
            <person name="Ling A."/>
            <person name="Lombard V."/>
            <person name="Lucas S."/>
            <person name="Lundell T."/>
            <person name="Martin R."/>
            <person name="McLaughlin D.J."/>
            <person name="Morgenstern I."/>
            <person name="Morin E."/>
            <person name="Murat C."/>
            <person name="Nagy L.G."/>
            <person name="Nolan M."/>
            <person name="Ohm R.A."/>
            <person name="Patyshakuliyeva A."/>
            <person name="Rokas A."/>
            <person name="Ruiz-Duenas F.J."/>
            <person name="Sabat G."/>
            <person name="Salamov A."/>
            <person name="Samejima M."/>
            <person name="Schmutz J."/>
            <person name="Slot J.C."/>
            <person name="St John F."/>
            <person name="Stenlid J."/>
            <person name="Sun H."/>
            <person name="Sun S."/>
            <person name="Syed K."/>
            <person name="Tsang A."/>
            <person name="Wiebenga A."/>
            <person name="Young D."/>
            <person name="Pisabarro A."/>
            <person name="Eastwood D.C."/>
            <person name="Martin F."/>
            <person name="Cullen D."/>
            <person name="Grigoriev I.V."/>
            <person name="Hibbett D.S."/>
        </authorList>
    </citation>
    <scope>NUCLEOTIDE SEQUENCE [LARGE SCALE GENOMIC DNA]</scope>
    <source>
        <strain evidence="4">TFB10046</strain>
    </source>
</reference>
<sequence length="779" mass="86280">MVASAAVRAAHLRARVLVDLAELREQTLPGFSVHFDDADTSRICLVVEPVEGHLAGLKLHFEVELPPDFPLVPLKVKNSTKLDHPNVFGDWICLDILKTEEEMQWYRTADYTGGYTPAYSILGVLQQVASFFGTDKIPQSDNRFVNVTPEGGYHRRRIAMDGARAFRCARCPYAPAEPSDSQQHVLKTVPDWIKPGAPRRVRPPPPAPPAVPGASLLERDRTVVGFVQDVSKSRRKALRKRRAKAQVGTSDVVLEPVAPSREPTPPTPSDLTLAPSDDDLVEAPPRKPQPCFLDRLNEDVLLHTFAFMPTSDLLSFAQAYPFASTLCAAANVVAAREIRCFVTKKRAGETVLGVGLAWNARLKGLESSFDLLAREAFLDLGIRMGLRREPFTHWLPLAVNGAHFARARPEAVRRLRDIERQLVLGPGKGGAGRREPSVDGYRALCSFANEIVVRLMKTADEVLAPPPRAAYSGCGSPDCRICQGSRGKVVKKSVESTSPAGTLLHASEKALCDFVSVVHLAAALAVANPAVAQDAQRAVARFVRYPNARHKDATPDLGELLVQAALCDAIGWEELRGPLVQESLTRSVVWMLDRQQGRGLAGLAHLEADAVSEWRLRETFRASRTGLRLLMFQRLFLAELPSLGLRDPDTGRMTLRGLKEGLDAHYGLPPREMPARLVQGIKEIYAVDNFAAYAARLGLRAPSKSWMTNYLRDRVRESQQKGYHRVPVSLDALVRVRAFQDPEWAERTETRRRMRASLRKCDQAVSRSFFPNRFSGATR</sequence>
<dbReference type="KEGG" id="adl:AURDEDRAFT_153238"/>
<dbReference type="OrthoDB" id="109543at2759"/>
<gene>
    <name evidence="3" type="ORF">AURDEDRAFT_153238</name>
</gene>
<feature type="compositionally biased region" description="Basic residues" evidence="1">
    <location>
        <begin position="235"/>
        <end position="244"/>
    </location>
</feature>
<dbReference type="AlphaFoldDB" id="J0D2P3"/>
<dbReference type="InterPro" id="IPR000608">
    <property type="entry name" value="UBC"/>
</dbReference>
<dbReference type="eggNOG" id="ENOG502RZRM">
    <property type="taxonomic scope" value="Eukaryota"/>
</dbReference>
<dbReference type="InterPro" id="IPR016135">
    <property type="entry name" value="UBQ-conjugating_enzyme/RWD"/>
</dbReference>
<evidence type="ECO:0000259" key="2">
    <source>
        <dbReference type="PROSITE" id="PS50127"/>
    </source>
</evidence>
<feature type="domain" description="UBC core" evidence="2">
    <location>
        <begin position="11"/>
        <end position="175"/>
    </location>
</feature>
<feature type="region of interest" description="Disordered" evidence="1">
    <location>
        <begin position="235"/>
        <end position="287"/>
    </location>
</feature>
<evidence type="ECO:0000256" key="1">
    <source>
        <dbReference type="SAM" id="MobiDB-lite"/>
    </source>
</evidence>
<evidence type="ECO:0000313" key="3">
    <source>
        <dbReference type="EMBL" id="EJD41336.1"/>
    </source>
</evidence>
<evidence type="ECO:0000313" key="4">
    <source>
        <dbReference type="Proteomes" id="UP000006514"/>
    </source>
</evidence>
<dbReference type="InParanoid" id="J0D2P3"/>
<dbReference type="PROSITE" id="PS50127">
    <property type="entry name" value="UBC_2"/>
    <property type="match status" value="1"/>
</dbReference>
<feature type="region of interest" description="Disordered" evidence="1">
    <location>
        <begin position="193"/>
        <end position="215"/>
    </location>
</feature>
<organism evidence="3 4">
    <name type="scientific">Auricularia subglabra (strain TFB-10046 / SS5)</name>
    <name type="common">White-rot fungus</name>
    <name type="synonym">Auricularia delicata (strain TFB10046)</name>
    <dbReference type="NCBI Taxonomy" id="717982"/>
    <lineage>
        <taxon>Eukaryota</taxon>
        <taxon>Fungi</taxon>
        <taxon>Dikarya</taxon>
        <taxon>Basidiomycota</taxon>
        <taxon>Agaricomycotina</taxon>
        <taxon>Agaricomycetes</taxon>
        <taxon>Auriculariales</taxon>
        <taxon>Auriculariaceae</taxon>
        <taxon>Auricularia</taxon>
    </lineage>
</organism>
<name>J0D2P3_AURST</name>
<accession>J0D2P3</accession>
<dbReference type="SMART" id="SM00212">
    <property type="entry name" value="UBCc"/>
    <property type="match status" value="1"/>
</dbReference>